<evidence type="ECO:0000256" key="6">
    <source>
        <dbReference type="ARBA" id="ARBA00022777"/>
    </source>
</evidence>
<dbReference type="Pfam" id="PF00871">
    <property type="entry name" value="Acetate_kinase"/>
    <property type="match status" value="1"/>
</dbReference>
<dbReference type="EC" id="2.7.2.7" evidence="9"/>
<dbReference type="HAMAP" id="MF_00542">
    <property type="entry name" value="Butyrate_kinase"/>
    <property type="match status" value="1"/>
</dbReference>
<evidence type="ECO:0000313" key="11">
    <source>
        <dbReference type="EMBL" id="HHJ53602.1"/>
    </source>
</evidence>
<dbReference type="SUPFAM" id="SSF53067">
    <property type="entry name" value="Actin-like ATPase domain"/>
    <property type="match status" value="2"/>
</dbReference>
<organism evidence="11">
    <name type="scientific">Caldithrix abyssi</name>
    <dbReference type="NCBI Taxonomy" id="187145"/>
    <lineage>
        <taxon>Bacteria</taxon>
        <taxon>Pseudomonadati</taxon>
        <taxon>Calditrichota</taxon>
        <taxon>Calditrichia</taxon>
        <taxon>Calditrichales</taxon>
        <taxon>Calditrichaceae</taxon>
        <taxon>Caldithrix</taxon>
    </lineage>
</organism>
<gene>
    <name evidence="9 11" type="primary">buk</name>
    <name evidence="11" type="ORF">ENJ89_10440</name>
</gene>
<protein>
    <recommendedName>
        <fullName evidence="9">Probable butyrate kinase</fullName>
        <shortName evidence="9">BK</shortName>
        <ecNumber evidence="9">2.7.2.7</ecNumber>
    </recommendedName>
    <alternativeName>
        <fullName evidence="9">Branched-chain carboxylic acid kinase</fullName>
    </alternativeName>
</protein>
<dbReference type="NCBIfam" id="TIGR02707">
    <property type="entry name" value="butyr_kinase"/>
    <property type="match status" value="1"/>
</dbReference>
<evidence type="ECO:0000256" key="2">
    <source>
        <dbReference type="ARBA" id="ARBA00008748"/>
    </source>
</evidence>
<evidence type="ECO:0000256" key="10">
    <source>
        <dbReference type="RuleBase" id="RU003835"/>
    </source>
</evidence>
<evidence type="ECO:0000256" key="3">
    <source>
        <dbReference type="ARBA" id="ARBA00022490"/>
    </source>
</evidence>
<keyword evidence="7 9" id="KW-0067">ATP-binding</keyword>
<keyword evidence="6 9" id="KW-0418">Kinase</keyword>
<dbReference type="PIRSF" id="PIRSF036458">
    <property type="entry name" value="Butyrate_kin"/>
    <property type="match status" value="1"/>
</dbReference>
<dbReference type="InterPro" id="IPR043129">
    <property type="entry name" value="ATPase_NBD"/>
</dbReference>
<dbReference type="GO" id="GO:0008776">
    <property type="term" value="F:acetate kinase activity"/>
    <property type="evidence" value="ECO:0007669"/>
    <property type="project" value="TreeGrafter"/>
</dbReference>
<keyword evidence="3 9" id="KW-0963">Cytoplasm</keyword>
<dbReference type="EMBL" id="DROD01000665">
    <property type="protein sequence ID" value="HHJ53602.1"/>
    <property type="molecule type" value="Genomic_DNA"/>
</dbReference>
<reference evidence="11" key="1">
    <citation type="journal article" date="2020" name="mSystems">
        <title>Genome- and Community-Level Interaction Insights into Carbon Utilization and Element Cycling Functions of Hydrothermarchaeota in Hydrothermal Sediment.</title>
        <authorList>
            <person name="Zhou Z."/>
            <person name="Liu Y."/>
            <person name="Xu W."/>
            <person name="Pan J."/>
            <person name="Luo Z.H."/>
            <person name="Li M."/>
        </authorList>
    </citation>
    <scope>NUCLEOTIDE SEQUENCE [LARGE SCALE GENOMIC DNA]</scope>
    <source>
        <strain evidence="11">HyVt-527</strain>
    </source>
</reference>
<dbReference type="Proteomes" id="UP000886124">
    <property type="component" value="Unassembled WGS sequence"/>
</dbReference>
<evidence type="ECO:0000256" key="8">
    <source>
        <dbReference type="ARBA" id="ARBA00048596"/>
    </source>
</evidence>
<dbReference type="GO" id="GO:0005737">
    <property type="term" value="C:cytoplasm"/>
    <property type="evidence" value="ECO:0007669"/>
    <property type="project" value="UniProtKB-SubCell"/>
</dbReference>
<evidence type="ECO:0000256" key="1">
    <source>
        <dbReference type="ARBA" id="ARBA00004496"/>
    </source>
</evidence>
<dbReference type="InterPro" id="IPR023865">
    <property type="entry name" value="Aliphatic_acid_kinase_CS"/>
</dbReference>
<accession>A0A7V5PQX5</accession>
<name>A0A7V5PQX5_CALAY</name>
<dbReference type="GO" id="GO:0005524">
    <property type="term" value="F:ATP binding"/>
    <property type="evidence" value="ECO:0007669"/>
    <property type="project" value="UniProtKB-KW"/>
</dbReference>
<evidence type="ECO:0000256" key="4">
    <source>
        <dbReference type="ARBA" id="ARBA00022679"/>
    </source>
</evidence>
<dbReference type="InterPro" id="IPR000890">
    <property type="entry name" value="Aliphatic_acid_kin_short-chain"/>
</dbReference>
<keyword evidence="4 9" id="KW-0808">Transferase</keyword>
<proteinExistence type="inferred from homology"/>
<comment type="similarity">
    <text evidence="2 9 10">Belongs to the acetokinase family.</text>
</comment>
<dbReference type="PANTHER" id="PTHR21060">
    <property type="entry name" value="ACETATE KINASE"/>
    <property type="match status" value="1"/>
</dbReference>
<dbReference type="CDD" id="cd24011">
    <property type="entry name" value="ASKHA_NBD_BK"/>
    <property type="match status" value="1"/>
</dbReference>
<keyword evidence="5 9" id="KW-0547">Nucleotide-binding</keyword>
<comment type="subcellular location">
    <subcellularLocation>
        <location evidence="1 9">Cytoplasm</location>
    </subcellularLocation>
</comment>
<evidence type="ECO:0000256" key="5">
    <source>
        <dbReference type="ARBA" id="ARBA00022741"/>
    </source>
</evidence>
<dbReference type="PROSITE" id="PS01076">
    <property type="entry name" value="ACETATE_KINASE_2"/>
    <property type="match status" value="1"/>
</dbReference>
<dbReference type="InterPro" id="IPR011245">
    <property type="entry name" value="Butyrate_kin"/>
</dbReference>
<dbReference type="GO" id="GO:0047761">
    <property type="term" value="F:butyrate kinase activity"/>
    <property type="evidence" value="ECO:0007669"/>
    <property type="project" value="UniProtKB-UniRule"/>
</dbReference>
<dbReference type="AlphaFoldDB" id="A0A7V5PQX5"/>
<dbReference type="GO" id="GO:0006083">
    <property type="term" value="P:acetate metabolic process"/>
    <property type="evidence" value="ECO:0007669"/>
    <property type="project" value="TreeGrafter"/>
</dbReference>
<evidence type="ECO:0000256" key="7">
    <source>
        <dbReference type="ARBA" id="ARBA00022840"/>
    </source>
</evidence>
<dbReference type="PANTHER" id="PTHR21060:SF3">
    <property type="entry name" value="BUTYRATE KINASE 2-RELATED"/>
    <property type="match status" value="1"/>
</dbReference>
<dbReference type="PROSITE" id="PS01075">
    <property type="entry name" value="ACETATE_KINASE_1"/>
    <property type="match status" value="1"/>
</dbReference>
<sequence length="362" mass="39493">MLDNAYLLLIVNPGSTTTKVSIFKDEQEIFTETIAHKIEELSRFNRASDQDLYRMEIIVRILREKEIPIEKIDAVVGRGGLLRPIEGGTYTVNEQMVADLKRGVLGDHPSNCGGLIAYAISKALGCQAFIVDPVVVDEMEPVAKISGMPLIQRRSIFHALNQKAVARDTAKKLGKSYREVNLIVAHLGGGITVGAHRKGRVIDVNNGLDGDGPFSPERSGGVPVGDLVKAAFSGEYTYPEMKKLIKGLGGVVAYLGIHDMRLVEKKIEEGDTRAKLIYEAMAYQVAKEIGALAAVLKGQVDAISLTGGLAHSEQFVEMVKERVSFLAPVFVFPGEQEMRALALGGLRVLKGAEEAKEYRFDE</sequence>
<dbReference type="Gene3D" id="3.30.420.40">
    <property type="match status" value="2"/>
</dbReference>
<dbReference type="NCBIfam" id="NF002834">
    <property type="entry name" value="PRK03011.1-5"/>
    <property type="match status" value="1"/>
</dbReference>
<comment type="catalytic activity">
    <reaction evidence="8 9">
        <text>butanoate + ATP = butanoyl phosphate + ADP</text>
        <dbReference type="Rhea" id="RHEA:13585"/>
        <dbReference type="ChEBI" id="CHEBI:17968"/>
        <dbReference type="ChEBI" id="CHEBI:30616"/>
        <dbReference type="ChEBI" id="CHEBI:58079"/>
        <dbReference type="ChEBI" id="CHEBI:456216"/>
        <dbReference type="EC" id="2.7.2.7"/>
    </reaction>
</comment>
<evidence type="ECO:0000256" key="9">
    <source>
        <dbReference type="HAMAP-Rule" id="MF_00542"/>
    </source>
</evidence>
<dbReference type="PRINTS" id="PR00471">
    <property type="entry name" value="ACETATEKNASE"/>
</dbReference>
<comment type="caution">
    <text evidence="11">The sequence shown here is derived from an EMBL/GenBank/DDBJ whole genome shotgun (WGS) entry which is preliminary data.</text>
</comment>